<dbReference type="Proteomes" id="UP000184782">
    <property type="component" value="Unassembled WGS sequence"/>
</dbReference>
<accession>A0A1N6FEY9</accession>
<sequence length="133" mass="15267">MSVTFPFEFTIGNTIEFKNNTGPNPLMPLVQASYTDQKKNSISVSVNIFINTEVKIAHKDINIIQDELNQYLFFVEYTNDIITNAAKTFRNYRLDFEINQINADDNHGEIVVYMKDEDPTLSRGTVTTVQHNN</sequence>
<keyword evidence="2" id="KW-1185">Reference proteome</keyword>
<gene>
    <name evidence="1" type="ORF">SAMN05421769_1247</name>
</gene>
<proteinExistence type="predicted"/>
<name>A0A1N6FEY9_9FLAO</name>
<reference evidence="2" key="1">
    <citation type="submission" date="2016-12" db="EMBL/GenBank/DDBJ databases">
        <authorList>
            <person name="Varghese N."/>
            <person name="Submissions S."/>
        </authorList>
    </citation>
    <scope>NUCLEOTIDE SEQUENCE [LARGE SCALE GENOMIC DNA]</scope>
    <source>
        <strain evidence="2">DSM 16779</strain>
    </source>
</reference>
<evidence type="ECO:0000313" key="2">
    <source>
        <dbReference type="Proteomes" id="UP000184782"/>
    </source>
</evidence>
<dbReference type="AlphaFoldDB" id="A0A1N6FEY9"/>
<dbReference type="OrthoDB" id="1261979at2"/>
<organism evidence="1 2">
    <name type="scientific">Chryseobacterium scophthalmum</name>
    <dbReference type="NCBI Taxonomy" id="59733"/>
    <lineage>
        <taxon>Bacteria</taxon>
        <taxon>Pseudomonadati</taxon>
        <taxon>Bacteroidota</taxon>
        <taxon>Flavobacteriia</taxon>
        <taxon>Flavobacteriales</taxon>
        <taxon>Weeksellaceae</taxon>
        <taxon>Chryseobacterium group</taxon>
        <taxon>Chryseobacterium</taxon>
    </lineage>
</organism>
<dbReference type="RefSeq" id="WP_074229422.1">
    <property type="nucleotide sequence ID" value="NZ_FSRQ01000001.1"/>
</dbReference>
<evidence type="ECO:0000313" key="1">
    <source>
        <dbReference type="EMBL" id="SIN93766.1"/>
    </source>
</evidence>
<dbReference type="EMBL" id="FSRQ01000001">
    <property type="protein sequence ID" value="SIN93766.1"/>
    <property type="molecule type" value="Genomic_DNA"/>
</dbReference>
<dbReference type="STRING" id="59733.SAMN05421769_1247"/>
<protein>
    <submittedName>
        <fullName evidence="1">Uncharacterized protein</fullName>
    </submittedName>
</protein>